<dbReference type="GO" id="GO:0008017">
    <property type="term" value="F:microtubule binding"/>
    <property type="evidence" value="ECO:0007669"/>
    <property type="project" value="TreeGrafter"/>
</dbReference>
<dbReference type="InterPro" id="IPR057546">
    <property type="entry name" value="HEAT_GCN1"/>
</dbReference>
<feature type="domain" description="TOG" evidence="6">
    <location>
        <begin position="635"/>
        <end position="873"/>
    </location>
</feature>
<feature type="compositionally biased region" description="Low complexity" evidence="5">
    <location>
        <begin position="439"/>
        <end position="457"/>
    </location>
</feature>
<dbReference type="Pfam" id="PF23271">
    <property type="entry name" value="HEAT_GCN1"/>
    <property type="match status" value="1"/>
</dbReference>
<feature type="region of interest" description="Disordered" evidence="5">
    <location>
        <begin position="604"/>
        <end position="633"/>
    </location>
</feature>
<dbReference type="GO" id="GO:0005881">
    <property type="term" value="C:cytoplasmic microtubule"/>
    <property type="evidence" value="ECO:0007669"/>
    <property type="project" value="TreeGrafter"/>
</dbReference>
<dbReference type="SUPFAM" id="SSF141571">
    <property type="entry name" value="Pentapeptide repeat-like"/>
    <property type="match status" value="2"/>
</dbReference>
<organism evidence="7 8">
    <name type="scientific">Dissostichus eleginoides</name>
    <name type="common">Patagonian toothfish</name>
    <name type="synonym">Dissostichus amissus</name>
    <dbReference type="NCBI Taxonomy" id="100907"/>
    <lineage>
        <taxon>Eukaryota</taxon>
        <taxon>Metazoa</taxon>
        <taxon>Chordata</taxon>
        <taxon>Craniata</taxon>
        <taxon>Vertebrata</taxon>
        <taxon>Euteleostomi</taxon>
        <taxon>Actinopterygii</taxon>
        <taxon>Neopterygii</taxon>
        <taxon>Teleostei</taxon>
        <taxon>Neoteleostei</taxon>
        <taxon>Acanthomorphata</taxon>
        <taxon>Eupercaria</taxon>
        <taxon>Perciformes</taxon>
        <taxon>Notothenioidei</taxon>
        <taxon>Nototheniidae</taxon>
        <taxon>Dissostichus</taxon>
    </lineage>
</organism>
<name>A0AAD9B383_DISEL</name>
<dbReference type="GO" id="GO:0005876">
    <property type="term" value="C:spindle microtubule"/>
    <property type="evidence" value="ECO:0007669"/>
    <property type="project" value="TreeGrafter"/>
</dbReference>
<feature type="compositionally biased region" description="Basic and acidic residues" evidence="5">
    <location>
        <begin position="959"/>
        <end position="971"/>
    </location>
</feature>
<feature type="compositionally biased region" description="Low complexity" evidence="5">
    <location>
        <begin position="616"/>
        <end position="629"/>
    </location>
</feature>
<dbReference type="EMBL" id="JASDAP010000028">
    <property type="protein sequence ID" value="KAK1876490.1"/>
    <property type="molecule type" value="Genomic_DNA"/>
</dbReference>
<reference evidence="7" key="1">
    <citation type="submission" date="2023-04" db="EMBL/GenBank/DDBJ databases">
        <title>Chromosome-level genome of Chaenocephalus aceratus.</title>
        <authorList>
            <person name="Park H."/>
        </authorList>
    </citation>
    <scope>NUCLEOTIDE SEQUENCE</scope>
    <source>
        <strain evidence="7">DE</strain>
        <tissue evidence="7">Muscle</tissue>
    </source>
</reference>
<proteinExistence type="predicted"/>
<keyword evidence="8" id="KW-1185">Reference proteome</keyword>
<feature type="compositionally biased region" description="Polar residues" evidence="5">
    <location>
        <begin position="491"/>
        <end position="500"/>
    </location>
</feature>
<dbReference type="AlphaFoldDB" id="A0AAD9B383"/>
<sequence>MTTDTMTTDTMTTDSMTTNTMTRHYDYKHYDYKQYDYRHYDYRQYDYKHYDYRQYDYRHYDYKHYDYRHYDYKQYDYRHYDYRQYDYKHYDYRQYDYKHYDYRHYDYKQYDYRHYDYRHYDYKQYDYRHYDYRQYDYKRYDYKHYDYRHYDYRHYDYRQYDYKHYDYKQYDYRHYDYRQQYDYRHYDYKHYDYRHYDYRHYDYRHYDYRQQYDYRHYDYKHYDYRHYDYRQYDYRHYDYRQYDYKHYDYRHYDYKQYDYRHYDYRHYDYKQYDYRHYDYRQYDYKHYDYKHYDYRHYDYRQYDYRHYDYRHYDYRHYDYRQQYDYKHYDYRHYDYRQYDYKHYDYKQYDYRHYDYRHYDYRQYDYRHYDCRHYDYRQYDYRHYDYRHYDYRQYDYRHYDYRQYGCSSVSADGRVRTRRTTSGNGSCVTDSRGRSRGKISSQSQPGSRSGSPGRLLSSTYGPRTTRLNAGPPLAGSTPPGLIDLRPRGHRSQGCSRETSPSRAAKAQSRIPRPSMSQGCSRETSRDTSPARGFSPLATRRHSRSTSALSSAEGYSDRLAHQARMSASVNAMKVLNTGSEVEEAVADALLLGDSRNKRRPVRRRFESPGIYSDDDANSDASSACSDRSFSSRNGSQSFLRQTEDVAEILNHCASANWTERKEGLLGLQNLLRGQRTLSRVELKRLCEIFTRMFADPHSKVFSMFLETLVDFVLLHRDDLQDWIFVLLTQLLKKMGAELLGSVQAKVQRALDVTRESFPYETQFNILMRFIVDQTQTPNLKVKVAILRYVQALSQLMDPADFSNSSETRLAVSRIITWTTEPKSSDVRKTLHSWGGEEVSGPPSTVGGTHLEDRCKQAAQVVLICLFELNTPEFTMLLGALPKTFQDGTTRLLHNHLRSSMVSSGSPAGRTPPRPLTSPTNCSPGGLSPSLLDLDSEILNAEEIFSSLRGVTEAIQNFSFRSQEELTEPRRDTKGGVGLSPDSEVLGGGRTALDNKTSLLNTPPPRSFCGPRFRDYNPFNYCDSIGAMEDDVSREDSMVVWEEHFKTMLLLLLETLGDKDHTIRALALRVMKEILRNQPGRFKNYAELTIMKTLEAHKDSHKEVVRAAEEAASTLASSLHPEQCIKVLCPIVQTADYPVNLAAIKVQTRAIERIAKDPLHLLLNDIIPGLLQGYDNTESSVRKASVFCLVAIYSVIGEELKPYLAQLTGSKMKLLNLYIKRAQTSTSTSSSSSDISSY</sequence>
<evidence type="ECO:0000313" key="8">
    <source>
        <dbReference type="Proteomes" id="UP001228049"/>
    </source>
</evidence>
<dbReference type="InterPro" id="IPR016024">
    <property type="entry name" value="ARM-type_fold"/>
</dbReference>
<dbReference type="GO" id="GO:0005815">
    <property type="term" value="C:microtubule organizing center"/>
    <property type="evidence" value="ECO:0007669"/>
    <property type="project" value="TreeGrafter"/>
</dbReference>
<evidence type="ECO:0000256" key="2">
    <source>
        <dbReference type="ARBA" id="ARBA00022490"/>
    </source>
</evidence>
<evidence type="ECO:0000256" key="1">
    <source>
        <dbReference type="ARBA" id="ARBA00004245"/>
    </source>
</evidence>
<feature type="compositionally biased region" description="Polar residues" evidence="5">
    <location>
        <begin position="419"/>
        <end position="428"/>
    </location>
</feature>
<feature type="region of interest" description="Disordered" evidence="5">
    <location>
        <begin position="897"/>
        <end position="924"/>
    </location>
</feature>
<dbReference type="Proteomes" id="UP001228049">
    <property type="component" value="Unassembled WGS sequence"/>
</dbReference>
<dbReference type="InterPro" id="IPR034085">
    <property type="entry name" value="TOG"/>
</dbReference>
<gene>
    <name evidence="7" type="ORF">KUDE01_001813</name>
</gene>
<dbReference type="PANTHER" id="PTHR21567:SF9">
    <property type="entry name" value="CLIP-ASSOCIATING PROTEIN"/>
    <property type="match status" value="1"/>
</dbReference>
<accession>A0AAD9B383</accession>
<comment type="subcellular location">
    <subcellularLocation>
        <location evidence="1">Cytoplasm</location>
        <location evidence="1">Cytoskeleton</location>
    </subcellularLocation>
</comment>
<comment type="caution">
    <text evidence="7">The sequence shown here is derived from an EMBL/GenBank/DDBJ whole genome shotgun (WGS) entry which is preliminary data.</text>
</comment>
<keyword evidence="4" id="KW-0206">Cytoskeleton</keyword>
<evidence type="ECO:0000256" key="3">
    <source>
        <dbReference type="ARBA" id="ARBA00022737"/>
    </source>
</evidence>
<keyword evidence="2" id="KW-0963">Cytoplasm</keyword>
<feature type="region of interest" description="Disordered" evidence="5">
    <location>
        <begin position="413"/>
        <end position="552"/>
    </location>
</feature>
<evidence type="ECO:0000256" key="5">
    <source>
        <dbReference type="SAM" id="MobiDB-lite"/>
    </source>
</evidence>
<evidence type="ECO:0000259" key="6">
    <source>
        <dbReference type="SMART" id="SM01349"/>
    </source>
</evidence>
<dbReference type="SMART" id="SM01349">
    <property type="entry name" value="TOG"/>
    <property type="match status" value="2"/>
</dbReference>
<dbReference type="GO" id="GO:0045180">
    <property type="term" value="C:basal cortex"/>
    <property type="evidence" value="ECO:0007669"/>
    <property type="project" value="TreeGrafter"/>
</dbReference>
<protein>
    <submittedName>
        <fullName evidence="7">CLIP-associating protein 1</fullName>
    </submittedName>
</protein>
<keyword evidence="3" id="KW-0677">Repeat</keyword>
<dbReference type="InterPro" id="IPR011989">
    <property type="entry name" value="ARM-like"/>
</dbReference>
<dbReference type="SUPFAM" id="SSF48371">
    <property type="entry name" value="ARM repeat"/>
    <property type="match status" value="1"/>
</dbReference>
<dbReference type="Gene3D" id="1.25.10.10">
    <property type="entry name" value="Leucine-rich Repeat Variant"/>
    <property type="match status" value="2"/>
</dbReference>
<dbReference type="GO" id="GO:0090307">
    <property type="term" value="P:mitotic spindle assembly"/>
    <property type="evidence" value="ECO:0007669"/>
    <property type="project" value="TreeGrafter"/>
</dbReference>
<dbReference type="GO" id="GO:0000776">
    <property type="term" value="C:kinetochore"/>
    <property type="evidence" value="ECO:0007669"/>
    <property type="project" value="TreeGrafter"/>
</dbReference>
<evidence type="ECO:0000313" key="7">
    <source>
        <dbReference type="EMBL" id="KAK1876490.1"/>
    </source>
</evidence>
<feature type="domain" description="TOG" evidence="6">
    <location>
        <begin position="1004"/>
        <end position="1225"/>
    </location>
</feature>
<dbReference type="GO" id="GO:0040001">
    <property type="term" value="P:establishment of mitotic spindle localization"/>
    <property type="evidence" value="ECO:0007669"/>
    <property type="project" value="TreeGrafter"/>
</dbReference>
<evidence type="ECO:0000256" key="4">
    <source>
        <dbReference type="ARBA" id="ARBA00023212"/>
    </source>
</evidence>
<dbReference type="PANTHER" id="PTHR21567">
    <property type="entry name" value="CLASP"/>
    <property type="match status" value="1"/>
</dbReference>
<feature type="region of interest" description="Disordered" evidence="5">
    <location>
        <begin position="959"/>
        <end position="996"/>
    </location>
</feature>
<dbReference type="GO" id="GO:0072686">
    <property type="term" value="C:mitotic spindle"/>
    <property type="evidence" value="ECO:0007669"/>
    <property type="project" value="TreeGrafter"/>
</dbReference>